<dbReference type="Gene3D" id="3.30.565.10">
    <property type="entry name" value="Histidine kinase-like ATPase, C-terminal domain"/>
    <property type="match status" value="1"/>
</dbReference>
<comment type="caution">
    <text evidence="12">The sequence shown here is derived from an EMBL/GenBank/DDBJ whole genome shotgun (WGS) entry which is preliminary data.</text>
</comment>
<dbReference type="GO" id="GO:0046983">
    <property type="term" value="F:protein dimerization activity"/>
    <property type="evidence" value="ECO:0007669"/>
    <property type="project" value="InterPro"/>
</dbReference>
<evidence type="ECO:0000313" key="12">
    <source>
        <dbReference type="EMBL" id="RJL30548.1"/>
    </source>
</evidence>
<keyword evidence="10" id="KW-1133">Transmembrane helix</keyword>
<dbReference type="GO" id="GO:0016020">
    <property type="term" value="C:membrane"/>
    <property type="evidence" value="ECO:0007669"/>
    <property type="project" value="InterPro"/>
</dbReference>
<keyword evidence="5" id="KW-0547">Nucleotide-binding</keyword>
<keyword evidence="10" id="KW-0812">Transmembrane</keyword>
<feature type="region of interest" description="Disordered" evidence="9">
    <location>
        <begin position="1"/>
        <end position="250"/>
    </location>
</feature>
<keyword evidence="10" id="KW-0472">Membrane</keyword>
<evidence type="ECO:0000256" key="9">
    <source>
        <dbReference type="SAM" id="MobiDB-lite"/>
    </source>
</evidence>
<proteinExistence type="predicted"/>
<feature type="transmembrane region" description="Helical" evidence="10">
    <location>
        <begin position="328"/>
        <end position="356"/>
    </location>
</feature>
<protein>
    <recommendedName>
        <fullName evidence="2">histidine kinase</fullName>
        <ecNumber evidence="2">2.7.13.3</ecNumber>
    </recommendedName>
</protein>
<feature type="domain" description="Histidine kinase/HSP90-like ATPase" evidence="11">
    <location>
        <begin position="535"/>
        <end position="624"/>
    </location>
</feature>
<evidence type="ECO:0000256" key="4">
    <source>
        <dbReference type="ARBA" id="ARBA00022679"/>
    </source>
</evidence>
<dbReference type="InterPro" id="IPR036890">
    <property type="entry name" value="HATPase_C_sf"/>
</dbReference>
<dbReference type="InterPro" id="IPR003594">
    <property type="entry name" value="HATPase_dom"/>
</dbReference>
<evidence type="ECO:0000256" key="5">
    <source>
        <dbReference type="ARBA" id="ARBA00022741"/>
    </source>
</evidence>
<dbReference type="Gene3D" id="1.20.5.1930">
    <property type="match status" value="1"/>
</dbReference>
<evidence type="ECO:0000256" key="1">
    <source>
        <dbReference type="ARBA" id="ARBA00000085"/>
    </source>
</evidence>
<dbReference type="InterPro" id="IPR050482">
    <property type="entry name" value="Sensor_HK_TwoCompSys"/>
</dbReference>
<accession>A0A3A4B8U4</accession>
<evidence type="ECO:0000256" key="2">
    <source>
        <dbReference type="ARBA" id="ARBA00012438"/>
    </source>
</evidence>
<feature type="region of interest" description="Disordered" evidence="9">
    <location>
        <begin position="608"/>
        <end position="627"/>
    </location>
</feature>
<feature type="compositionally biased region" description="Basic and acidic residues" evidence="9">
    <location>
        <begin position="169"/>
        <end position="197"/>
    </location>
</feature>
<dbReference type="PANTHER" id="PTHR24421">
    <property type="entry name" value="NITRATE/NITRITE SENSOR PROTEIN NARX-RELATED"/>
    <property type="match status" value="1"/>
</dbReference>
<dbReference type="OrthoDB" id="3526306at2"/>
<evidence type="ECO:0000256" key="6">
    <source>
        <dbReference type="ARBA" id="ARBA00022777"/>
    </source>
</evidence>
<evidence type="ECO:0000259" key="11">
    <source>
        <dbReference type="SMART" id="SM00387"/>
    </source>
</evidence>
<dbReference type="CDD" id="cd16917">
    <property type="entry name" value="HATPase_UhpB-NarQ-NarX-like"/>
    <property type="match status" value="1"/>
</dbReference>
<dbReference type="EMBL" id="QZEY01000009">
    <property type="protein sequence ID" value="RJL30548.1"/>
    <property type="molecule type" value="Genomic_DNA"/>
</dbReference>
<feature type="compositionally biased region" description="Basic residues" evidence="9">
    <location>
        <begin position="158"/>
        <end position="168"/>
    </location>
</feature>
<dbReference type="Pfam" id="PF02518">
    <property type="entry name" value="HATPase_c"/>
    <property type="match status" value="1"/>
</dbReference>
<dbReference type="Pfam" id="PF07730">
    <property type="entry name" value="HisKA_3"/>
    <property type="match status" value="1"/>
</dbReference>
<gene>
    <name evidence="12" type="ORF">D5H75_22700</name>
</gene>
<feature type="compositionally biased region" description="Gly residues" evidence="9">
    <location>
        <begin position="34"/>
        <end position="43"/>
    </location>
</feature>
<feature type="compositionally biased region" description="Basic and acidic residues" evidence="9">
    <location>
        <begin position="24"/>
        <end position="33"/>
    </location>
</feature>
<dbReference type="EC" id="2.7.13.3" evidence="2"/>
<dbReference type="Proteomes" id="UP000265768">
    <property type="component" value="Unassembled WGS sequence"/>
</dbReference>
<dbReference type="InterPro" id="IPR011712">
    <property type="entry name" value="Sig_transdc_His_kin_sub3_dim/P"/>
</dbReference>
<feature type="compositionally biased region" description="Basic residues" evidence="9">
    <location>
        <begin position="105"/>
        <end position="120"/>
    </location>
</feature>
<dbReference type="PANTHER" id="PTHR24421:SF10">
    <property type="entry name" value="NITRATE_NITRITE SENSOR PROTEIN NARQ"/>
    <property type="match status" value="1"/>
</dbReference>
<evidence type="ECO:0000313" key="13">
    <source>
        <dbReference type="Proteomes" id="UP000265768"/>
    </source>
</evidence>
<name>A0A3A4B8U4_9ACTN</name>
<keyword evidence="6" id="KW-0418">Kinase</keyword>
<keyword evidence="7" id="KW-0067">ATP-binding</keyword>
<feature type="compositionally biased region" description="Low complexity" evidence="9">
    <location>
        <begin position="225"/>
        <end position="237"/>
    </location>
</feature>
<feature type="transmembrane region" description="Helical" evidence="10">
    <location>
        <begin position="376"/>
        <end position="399"/>
    </location>
</feature>
<dbReference type="GO" id="GO:0005524">
    <property type="term" value="F:ATP binding"/>
    <property type="evidence" value="ECO:0007669"/>
    <property type="project" value="UniProtKB-KW"/>
</dbReference>
<keyword evidence="3" id="KW-0597">Phosphoprotein</keyword>
<dbReference type="SUPFAM" id="SSF55874">
    <property type="entry name" value="ATPase domain of HSP90 chaperone/DNA topoisomerase II/histidine kinase"/>
    <property type="match status" value="1"/>
</dbReference>
<reference evidence="12 13" key="1">
    <citation type="submission" date="2018-09" db="EMBL/GenBank/DDBJ databases">
        <title>YIM 75507 draft genome.</title>
        <authorList>
            <person name="Tang S."/>
            <person name="Feng Y."/>
        </authorList>
    </citation>
    <scope>NUCLEOTIDE SEQUENCE [LARGE SCALE GENOMIC DNA]</scope>
    <source>
        <strain evidence="12 13">YIM 75507</strain>
    </source>
</reference>
<comment type="catalytic activity">
    <reaction evidence="1">
        <text>ATP + protein L-histidine = ADP + protein N-phospho-L-histidine.</text>
        <dbReference type="EC" id="2.7.13.3"/>
    </reaction>
</comment>
<evidence type="ECO:0000256" key="8">
    <source>
        <dbReference type="ARBA" id="ARBA00023012"/>
    </source>
</evidence>
<dbReference type="AlphaFoldDB" id="A0A3A4B8U4"/>
<dbReference type="GO" id="GO:0000155">
    <property type="term" value="F:phosphorelay sensor kinase activity"/>
    <property type="evidence" value="ECO:0007669"/>
    <property type="project" value="InterPro"/>
</dbReference>
<feature type="compositionally biased region" description="Low complexity" evidence="9">
    <location>
        <begin position="198"/>
        <end position="214"/>
    </location>
</feature>
<evidence type="ECO:0000256" key="3">
    <source>
        <dbReference type="ARBA" id="ARBA00022553"/>
    </source>
</evidence>
<dbReference type="SMART" id="SM00387">
    <property type="entry name" value="HATPase_c"/>
    <property type="match status" value="1"/>
</dbReference>
<keyword evidence="13" id="KW-1185">Reference proteome</keyword>
<evidence type="ECO:0000256" key="10">
    <source>
        <dbReference type="SAM" id="Phobius"/>
    </source>
</evidence>
<feature type="transmembrane region" description="Helical" evidence="10">
    <location>
        <begin position="267"/>
        <end position="287"/>
    </location>
</feature>
<organism evidence="12 13">
    <name type="scientific">Bailinhaonella thermotolerans</name>
    <dbReference type="NCBI Taxonomy" id="1070861"/>
    <lineage>
        <taxon>Bacteria</taxon>
        <taxon>Bacillati</taxon>
        <taxon>Actinomycetota</taxon>
        <taxon>Actinomycetes</taxon>
        <taxon>Streptosporangiales</taxon>
        <taxon>Streptosporangiaceae</taxon>
        <taxon>Bailinhaonella</taxon>
    </lineage>
</organism>
<evidence type="ECO:0000256" key="7">
    <source>
        <dbReference type="ARBA" id="ARBA00022840"/>
    </source>
</evidence>
<keyword evidence="8" id="KW-0902">Two-component regulatory system</keyword>
<keyword evidence="4" id="KW-0808">Transferase</keyword>
<sequence>MGQGAHGAVHVDVPAGGGRPHGARRGDPRRGQGDRAGAGGGHRGPAARHGGRGLGDGVRAVRAGRSGDADGHLGVLLGIDPGDPPGGAGARAGARRQGAGGRAGAVRRRGGVGRAGRRGQPRPAGHAGLRRVRDARTGPHGRRPAAARGVLRAGRGAHGGRRGGRAQRRRDAERGLHADDGAAAAAHDDREPGRRGAGDAAAAVRRAGVHGQRVQPHRRADPVPGLAGPGLARRVGGARAGRGPRRPPPPRRLDCAPVVVLLARRCAGVLLGLVTGVAELALLALAWPWRSRWVPRAVALERRRLAALLGQDGHAGDAGPGYLALRAVVAVLGGYVVLALVTVGTLFVTGAVWATVAGVSSPVTLAFPGIRLITETWAIGLLLGSLSLALGALAGWAVAGAERRLAVRFLGPGSRELMRRRIAELTATRRGVLRAVDEERRRIERDLHDGVQQRGVALSMLLGRARHDPAAAADLLEQAYGESRRLLDELRSVAWRVYPTALDELGLRAALLGMAEGAGAPVSVHYGLSGRPESEVETVLYFAAREAVTNAVKHARARDILIVLTEDERTVRMVVSDDGAGGADPAGGGLSGLARRVEALDGVFEVSSPPGGGTRVSVTLPREPSCA</sequence>